<dbReference type="STRING" id="1802661.A2649_00265"/>
<dbReference type="Proteomes" id="UP000176893">
    <property type="component" value="Unassembled WGS sequence"/>
</dbReference>
<dbReference type="EMBL" id="MGJB01000012">
    <property type="protein sequence ID" value="OGM98619.1"/>
    <property type="molecule type" value="Genomic_DNA"/>
</dbReference>
<sequence length="95" mass="10591">MNLIINFTEKRGEVELKLQEGKRLIDTLTFEFEANLDSVLILAVDKICKRNKIETLSLKMVKITGKVEKSSSAHKIAQTFIEAIKASKQAIIAGS</sequence>
<evidence type="ECO:0000313" key="1">
    <source>
        <dbReference type="EMBL" id="OGM98619.1"/>
    </source>
</evidence>
<evidence type="ECO:0000313" key="2">
    <source>
        <dbReference type="Proteomes" id="UP000176893"/>
    </source>
</evidence>
<comment type="caution">
    <text evidence="1">The sequence shown here is derived from an EMBL/GenBank/DDBJ whole genome shotgun (WGS) entry which is preliminary data.</text>
</comment>
<accession>A0A1F8EE41</accession>
<name>A0A1F8EE41_9BACT</name>
<gene>
    <name evidence="1" type="ORF">A2649_00265</name>
</gene>
<reference evidence="1 2" key="1">
    <citation type="journal article" date="2016" name="Nat. Commun.">
        <title>Thousands of microbial genomes shed light on interconnected biogeochemical processes in an aquifer system.</title>
        <authorList>
            <person name="Anantharaman K."/>
            <person name="Brown C.T."/>
            <person name="Hug L.A."/>
            <person name="Sharon I."/>
            <person name="Castelle C.J."/>
            <person name="Probst A.J."/>
            <person name="Thomas B.C."/>
            <person name="Singh A."/>
            <person name="Wilkins M.J."/>
            <person name="Karaoz U."/>
            <person name="Brodie E.L."/>
            <person name="Williams K.H."/>
            <person name="Hubbard S.S."/>
            <person name="Banfield J.F."/>
        </authorList>
    </citation>
    <scope>NUCLEOTIDE SEQUENCE [LARGE SCALE GENOMIC DNA]</scope>
</reference>
<protein>
    <submittedName>
        <fullName evidence="1">Uncharacterized protein</fullName>
    </submittedName>
</protein>
<dbReference type="AlphaFoldDB" id="A0A1F8EE41"/>
<organism evidence="1 2">
    <name type="scientific">Candidatus Yanofskybacteria bacterium RIFCSPHIGHO2_01_FULL_41_26</name>
    <dbReference type="NCBI Taxonomy" id="1802661"/>
    <lineage>
        <taxon>Bacteria</taxon>
        <taxon>Candidatus Yanofskyibacteriota</taxon>
    </lineage>
</organism>
<proteinExistence type="predicted"/>